<proteinExistence type="predicted"/>
<keyword evidence="2" id="KW-1185">Reference proteome</keyword>
<evidence type="ECO:0000313" key="2">
    <source>
        <dbReference type="Proteomes" id="UP001174909"/>
    </source>
</evidence>
<sequence length="62" mass="6674">MYVGTSGFTYNGGGVQNELGWRDSGGDTLAGALDPSPWLRAVETLRPPRTLVLHCTPATQRK</sequence>
<evidence type="ECO:0000313" key="1">
    <source>
        <dbReference type="EMBL" id="CAI8056124.1"/>
    </source>
</evidence>
<organism evidence="1 2">
    <name type="scientific">Geodia barretti</name>
    <name type="common">Barrett's horny sponge</name>
    <dbReference type="NCBI Taxonomy" id="519541"/>
    <lineage>
        <taxon>Eukaryota</taxon>
        <taxon>Metazoa</taxon>
        <taxon>Porifera</taxon>
        <taxon>Demospongiae</taxon>
        <taxon>Heteroscleromorpha</taxon>
        <taxon>Tetractinellida</taxon>
        <taxon>Astrophorina</taxon>
        <taxon>Geodiidae</taxon>
        <taxon>Geodia</taxon>
    </lineage>
</organism>
<accession>A0AA35XG24</accession>
<comment type="caution">
    <text evidence="1">The sequence shown here is derived from an EMBL/GenBank/DDBJ whole genome shotgun (WGS) entry which is preliminary data.</text>
</comment>
<name>A0AA35XG24_GEOBA</name>
<dbReference type="Proteomes" id="UP001174909">
    <property type="component" value="Unassembled WGS sequence"/>
</dbReference>
<protein>
    <submittedName>
        <fullName evidence="1">Uncharacterized protein</fullName>
    </submittedName>
</protein>
<reference evidence="1" key="1">
    <citation type="submission" date="2023-03" db="EMBL/GenBank/DDBJ databases">
        <authorList>
            <person name="Steffen K."/>
            <person name="Cardenas P."/>
        </authorList>
    </citation>
    <scope>NUCLEOTIDE SEQUENCE</scope>
</reference>
<dbReference type="EMBL" id="CASHTH010004327">
    <property type="protein sequence ID" value="CAI8056124.1"/>
    <property type="molecule type" value="Genomic_DNA"/>
</dbReference>
<dbReference type="AlphaFoldDB" id="A0AA35XG24"/>
<gene>
    <name evidence="1" type="ORF">GBAR_LOCUS30576</name>
</gene>